<dbReference type="PANTHER" id="PTHR47941">
    <property type="entry name" value="PENTATRICOPEPTIDE REPEAT-CONTAINING PROTEIN 3, MITOCHONDRIAL"/>
    <property type="match status" value="1"/>
</dbReference>
<dbReference type="NCBIfam" id="TIGR00756">
    <property type="entry name" value="PPR"/>
    <property type="match status" value="3"/>
</dbReference>
<dbReference type="AlphaFoldDB" id="A0AAW1W5I0"/>
<feature type="repeat" description="PPR" evidence="3">
    <location>
        <begin position="174"/>
        <end position="208"/>
    </location>
</feature>
<reference evidence="4 5" key="1">
    <citation type="journal article" date="2023" name="G3 (Bethesda)">
        <title>A chromosome-length genome assembly and annotation of blackberry (Rubus argutus, cv. 'Hillquist').</title>
        <authorList>
            <person name="Bruna T."/>
            <person name="Aryal R."/>
            <person name="Dudchenko O."/>
            <person name="Sargent D.J."/>
            <person name="Mead D."/>
            <person name="Buti M."/>
            <person name="Cavallini A."/>
            <person name="Hytonen T."/>
            <person name="Andres J."/>
            <person name="Pham M."/>
            <person name="Weisz D."/>
            <person name="Mascagni F."/>
            <person name="Usai G."/>
            <person name="Natali L."/>
            <person name="Bassil N."/>
            <person name="Fernandez G.E."/>
            <person name="Lomsadze A."/>
            <person name="Armour M."/>
            <person name="Olukolu B."/>
            <person name="Poorten T."/>
            <person name="Britton C."/>
            <person name="Davik J."/>
            <person name="Ashrafi H."/>
            <person name="Aiden E.L."/>
            <person name="Borodovsky M."/>
            <person name="Worthington M."/>
        </authorList>
    </citation>
    <scope>NUCLEOTIDE SEQUENCE [LARGE SCALE GENOMIC DNA]</scope>
    <source>
        <strain evidence="4">PI 553951</strain>
    </source>
</reference>
<evidence type="ECO:0000256" key="2">
    <source>
        <dbReference type="ARBA" id="ARBA00022737"/>
    </source>
</evidence>
<dbReference type="InterPro" id="IPR011990">
    <property type="entry name" value="TPR-like_helical_dom_sf"/>
</dbReference>
<dbReference type="Pfam" id="PF01535">
    <property type="entry name" value="PPR"/>
    <property type="match status" value="1"/>
</dbReference>
<accession>A0AAW1W5I0</accession>
<feature type="repeat" description="PPR" evidence="3">
    <location>
        <begin position="408"/>
        <end position="444"/>
    </location>
</feature>
<evidence type="ECO:0000256" key="3">
    <source>
        <dbReference type="PROSITE-ProRule" id="PRU00708"/>
    </source>
</evidence>
<evidence type="ECO:0000313" key="5">
    <source>
        <dbReference type="Proteomes" id="UP001457282"/>
    </source>
</evidence>
<dbReference type="Proteomes" id="UP001457282">
    <property type="component" value="Unassembled WGS sequence"/>
</dbReference>
<dbReference type="EMBL" id="JBEDUW010000006">
    <property type="protein sequence ID" value="KAK9920146.1"/>
    <property type="molecule type" value="Genomic_DNA"/>
</dbReference>
<comment type="similarity">
    <text evidence="1">Belongs to the PPR family. P subfamily.</text>
</comment>
<feature type="repeat" description="PPR" evidence="3">
    <location>
        <begin position="101"/>
        <end position="135"/>
    </location>
</feature>
<dbReference type="PROSITE" id="PS51375">
    <property type="entry name" value="PPR"/>
    <property type="match status" value="5"/>
</dbReference>
<comment type="caution">
    <text evidence="4">The sequence shown here is derived from an EMBL/GenBank/DDBJ whole genome shotgun (WGS) entry which is preliminary data.</text>
</comment>
<keyword evidence="2" id="KW-0677">Repeat</keyword>
<evidence type="ECO:0000313" key="4">
    <source>
        <dbReference type="EMBL" id="KAK9920146.1"/>
    </source>
</evidence>
<evidence type="ECO:0000256" key="1">
    <source>
        <dbReference type="ARBA" id="ARBA00007626"/>
    </source>
</evidence>
<proteinExistence type="inferred from homology"/>
<dbReference type="InterPro" id="IPR002885">
    <property type="entry name" value="PPR_rpt"/>
</dbReference>
<organism evidence="4 5">
    <name type="scientific">Rubus argutus</name>
    <name type="common">Southern blackberry</name>
    <dbReference type="NCBI Taxonomy" id="59490"/>
    <lineage>
        <taxon>Eukaryota</taxon>
        <taxon>Viridiplantae</taxon>
        <taxon>Streptophyta</taxon>
        <taxon>Embryophyta</taxon>
        <taxon>Tracheophyta</taxon>
        <taxon>Spermatophyta</taxon>
        <taxon>Magnoliopsida</taxon>
        <taxon>eudicotyledons</taxon>
        <taxon>Gunneridae</taxon>
        <taxon>Pentapetalae</taxon>
        <taxon>rosids</taxon>
        <taxon>fabids</taxon>
        <taxon>Rosales</taxon>
        <taxon>Rosaceae</taxon>
        <taxon>Rosoideae</taxon>
        <taxon>Rosoideae incertae sedis</taxon>
        <taxon>Rubus</taxon>
    </lineage>
</organism>
<dbReference type="Pfam" id="PF13041">
    <property type="entry name" value="PPR_2"/>
    <property type="match status" value="2"/>
</dbReference>
<name>A0AAW1W5I0_RUBAR</name>
<feature type="repeat" description="PPR" evidence="3">
    <location>
        <begin position="337"/>
        <end position="371"/>
    </location>
</feature>
<feature type="repeat" description="PPR" evidence="3">
    <location>
        <begin position="372"/>
        <end position="407"/>
    </location>
</feature>
<evidence type="ECO:0008006" key="6">
    <source>
        <dbReference type="Google" id="ProtNLM"/>
    </source>
</evidence>
<keyword evidence="5" id="KW-1185">Reference proteome</keyword>
<gene>
    <name evidence="4" type="ORF">M0R45_028706</name>
</gene>
<dbReference type="Gene3D" id="1.25.40.10">
    <property type="entry name" value="Tetratricopeptide repeat domain"/>
    <property type="match status" value="3"/>
</dbReference>
<sequence>MSSIQSNILEIKVNSINFKTLVIDNGNDPNPQYPFHLFCPKSLMLVFPNDPKDLLEVLKKVNSTRGMFTSLSKMYDALLTDGLNHQARDLDAQVDKNVVPEVVVYTGIIEEYADAGKTKEALTVFKRMLFFDITPNAYTYSMVIKALSADPDPSSLVVAKELVMEMMGKGMQPNARTYTAVFEGFAGHEKMEEAKQFLEEIKANGFVADRKAMKAMRHVLKGSKVHVVKSISGILFDDPEDYSDYSDDDDDAIKKFVKKMDWPRCPPNSYLSFCKKHIIEDNPQNPKDLEDVFDTMRKVEPVTITMFRMVNMLKKDGFMSQAKEIFLKMDLAHDIPEVVTHTGVVEIYAKAYEAKEALKVFLHMLSFGVTPNAYTYSVLIKGLAKDPHFLGDAKKYTLEMMDKGMQPNSRTCIAMFKAFAQLKDFKVEKGKEFLKEMKAKGFVPQKKAVLEVLKGKKGPVVKTVINILFGK</sequence>
<protein>
    <recommendedName>
        <fullName evidence="6">Pentatricopeptide repeat-containing protein</fullName>
    </recommendedName>
</protein>